<dbReference type="Proteomes" id="UP000823749">
    <property type="component" value="Chromosome 4"/>
</dbReference>
<feature type="compositionally biased region" description="Acidic residues" evidence="1">
    <location>
        <begin position="57"/>
        <end position="72"/>
    </location>
</feature>
<protein>
    <recommendedName>
        <fullName evidence="4">RNA polymerase II second largest subunit</fullName>
    </recommendedName>
</protein>
<evidence type="ECO:0000313" key="3">
    <source>
        <dbReference type="Proteomes" id="UP000823749"/>
    </source>
</evidence>
<feature type="region of interest" description="Disordered" evidence="1">
    <location>
        <begin position="51"/>
        <end position="92"/>
    </location>
</feature>
<accession>A0AAV6KQH7</accession>
<name>A0AAV6KQH7_9ERIC</name>
<proteinExistence type="predicted"/>
<reference evidence="2" key="1">
    <citation type="submission" date="2020-08" db="EMBL/GenBank/DDBJ databases">
        <title>Plant Genome Project.</title>
        <authorList>
            <person name="Zhang R.-G."/>
        </authorList>
    </citation>
    <scope>NUCLEOTIDE SEQUENCE</scope>
    <source>
        <strain evidence="2">WSP0</strain>
        <tissue evidence="2">Leaf</tissue>
    </source>
</reference>
<dbReference type="AlphaFoldDB" id="A0AAV6KQH7"/>
<evidence type="ECO:0008006" key="4">
    <source>
        <dbReference type="Google" id="ProtNLM"/>
    </source>
</evidence>
<organism evidence="2 3">
    <name type="scientific">Rhododendron griersonianum</name>
    <dbReference type="NCBI Taxonomy" id="479676"/>
    <lineage>
        <taxon>Eukaryota</taxon>
        <taxon>Viridiplantae</taxon>
        <taxon>Streptophyta</taxon>
        <taxon>Embryophyta</taxon>
        <taxon>Tracheophyta</taxon>
        <taxon>Spermatophyta</taxon>
        <taxon>Magnoliopsida</taxon>
        <taxon>eudicotyledons</taxon>
        <taxon>Gunneridae</taxon>
        <taxon>Pentapetalae</taxon>
        <taxon>asterids</taxon>
        <taxon>Ericales</taxon>
        <taxon>Ericaceae</taxon>
        <taxon>Ericoideae</taxon>
        <taxon>Rhodoreae</taxon>
        <taxon>Rhododendron</taxon>
    </lineage>
</organism>
<evidence type="ECO:0000256" key="1">
    <source>
        <dbReference type="SAM" id="MobiDB-lite"/>
    </source>
</evidence>
<evidence type="ECO:0000313" key="2">
    <source>
        <dbReference type="EMBL" id="KAG5554509.1"/>
    </source>
</evidence>
<sequence length="92" mass="10317">MKWITSLEVNAEGPLKVKRRTIVLTGQPKGNEIAEKEEEMEYTTFYHVAVEEHSSSDSEDDDFPEAPLELEDGGQPTVDDLKELNLGTPDEP</sequence>
<gene>
    <name evidence="2" type="ORF">RHGRI_012153</name>
</gene>
<keyword evidence="3" id="KW-1185">Reference proteome</keyword>
<comment type="caution">
    <text evidence="2">The sequence shown here is derived from an EMBL/GenBank/DDBJ whole genome shotgun (WGS) entry which is preliminary data.</text>
</comment>
<dbReference type="EMBL" id="JACTNZ010000004">
    <property type="protein sequence ID" value="KAG5554509.1"/>
    <property type="molecule type" value="Genomic_DNA"/>
</dbReference>